<feature type="non-terminal residue" evidence="3">
    <location>
        <position position="267"/>
    </location>
</feature>
<organism evidence="3 4">
    <name type="scientific">Tulasnella calospora MUT 4182</name>
    <dbReference type="NCBI Taxonomy" id="1051891"/>
    <lineage>
        <taxon>Eukaryota</taxon>
        <taxon>Fungi</taxon>
        <taxon>Dikarya</taxon>
        <taxon>Basidiomycota</taxon>
        <taxon>Agaricomycotina</taxon>
        <taxon>Agaricomycetes</taxon>
        <taxon>Cantharellales</taxon>
        <taxon>Tulasnellaceae</taxon>
        <taxon>Tulasnella</taxon>
    </lineage>
</organism>
<dbReference type="Proteomes" id="UP000054248">
    <property type="component" value="Unassembled WGS sequence"/>
</dbReference>
<reference evidence="4" key="2">
    <citation type="submission" date="2015-01" db="EMBL/GenBank/DDBJ databases">
        <title>Evolutionary Origins and Diversification of the Mycorrhizal Mutualists.</title>
        <authorList>
            <consortium name="DOE Joint Genome Institute"/>
            <consortium name="Mycorrhizal Genomics Consortium"/>
            <person name="Kohler A."/>
            <person name="Kuo A."/>
            <person name="Nagy L.G."/>
            <person name="Floudas D."/>
            <person name="Copeland A."/>
            <person name="Barry K.W."/>
            <person name="Cichocki N."/>
            <person name="Veneault-Fourrey C."/>
            <person name="LaButti K."/>
            <person name="Lindquist E.A."/>
            <person name="Lipzen A."/>
            <person name="Lundell T."/>
            <person name="Morin E."/>
            <person name="Murat C."/>
            <person name="Riley R."/>
            <person name="Ohm R."/>
            <person name="Sun H."/>
            <person name="Tunlid A."/>
            <person name="Henrissat B."/>
            <person name="Grigoriev I.V."/>
            <person name="Hibbett D.S."/>
            <person name="Martin F."/>
        </authorList>
    </citation>
    <scope>NUCLEOTIDE SEQUENCE [LARGE SCALE GENOMIC DNA]</scope>
    <source>
        <strain evidence="4">MUT 4182</strain>
    </source>
</reference>
<feature type="coiled-coil region" evidence="1">
    <location>
        <begin position="49"/>
        <end position="76"/>
    </location>
</feature>
<gene>
    <name evidence="3" type="ORF">M407DRAFT_12893</name>
</gene>
<dbReference type="EMBL" id="KN823607">
    <property type="protein sequence ID" value="KIO16285.1"/>
    <property type="molecule type" value="Genomic_DNA"/>
</dbReference>
<feature type="region of interest" description="Disordered" evidence="2">
    <location>
        <begin position="1"/>
        <end position="43"/>
    </location>
</feature>
<evidence type="ECO:0000313" key="4">
    <source>
        <dbReference type="Proteomes" id="UP000054248"/>
    </source>
</evidence>
<accession>A0A0C3PP86</accession>
<feature type="region of interest" description="Disordered" evidence="2">
    <location>
        <begin position="137"/>
        <end position="190"/>
    </location>
</feature>
<evidence type="ECO:0000256" key="1">
    <source>
        <dbReference type="SAM" id="Coils"/>
    </source>
</evidence>
<evidence type="ECO:0000313" key="3">
    <source>
        <dbReference type="EMBL" id="KIO16285.1"/>
    </source>
</evidence>
<evidence type="ECO:0000256" key="2">
    <source>
        <dbReference type="SAM" id="MobiDB-lite"/>
    </source>
</evidence>
<dbReference type="HOGENOM" id="CLU_1044119_0_0_1"/>
<feature type="compositionally biased region" description="Low complexity" evidence="2">
    <location>
        <begin position="153"/>
        <end position="171"/>
    </location>
</feature>
<sequence length="267" mass="28994">MVSGSSSSTPGRPTTPISGPTLQPPHTPSQQSIPAPPAPSPYSATMAMLRVNRIDRENLEHEKAAMEKRVADLRERDNAIEVLGREFEDPDTKATVDDDLMGKLVDWLRDAELQQAQGGEKEKRIQDLENMVTELREALEDRQQLHGPNPNASTASSSTLSTFSQPSVKTSSPPPLSSSPSSSVPFTIRRGGGEANELPIPILIRETAKLGQLVPLSALTRSALNEYIASPPTAVKLELQGRRVSIASLQCKRSAKLSLEDLRYAAR</sequence>
<protein>
    <submittedName>
        <fullName evidence="3">Uncharacterized protein</fullName>
    </submittedName>
</protein>
<keyword evidence="4" id="KW-1185">Reference proteome</keyword>
<feature type="compositionally biased region" description="Low complexity" evidence="2">
    <location>
        <begin position="1"/>
        <end position="21"/>
    </location>
</feature>
<keyword evidence="1" id="KW-0175">Coiled coil</keyword>
<reference evidence="3 4" key="1">
    <citation type="submission" date="2014-04" db="EMBL/GenBank/DDBJ databases">
        <authorList>
            <consortium name="DOE Joint Genome Institute"/>
            <person name="Kuo A."/>
            <person name="Girlanda M."/>
            <person name="Perotto S."/>
            <person name="Kohler A."/>
            <person name="Nagy L.G."/>
            <person name="Floudas D."/>
            <person name="Copeland A."/>
            <person name="Barry K.W."/>
            <person name="Cichocki N."/>
            <person name="Veneault-Fourrey C."/>
            <person name="LaButti K."/>
            <person name="Lindquist E.A."/>
            <person name="Lipzen A."/>
            <person name="Lundell T."/>
            <person name="Morin E."/>
            <person name="Murat C."/>
            <person name="Sun H."/>
            <person name="Tunlid A."/>
            <person name="Henrissat B."/>
            <person name="Grigoriev I.V."/>
            <person name="Hibbett D.S."/>
            <person name="Martin F."/>
            <person name="Nordberg H.P."/>
            <person name="Cantor M.N."/>
            <person name="Hua S.X."/>
        </authorList>
    </citation>
    <scope>NUCLEOTIDE SEQUENCE [LARGE SCALE GENOMIC DNA]</scope>
    <source>
        <strain evidence="3 4">MUT 4182</strain>
    </source>
</reference>
<proteinExistence type="predicted"/>
<name>A0A0C3PP86_9AGAM</name>
<dbReference type="AlphaFoldDB" id="A0A0C3PP86"/>